<reference evidence="2 3" key="1">
    <citation type="submission" date="2016-03" db="EMBL/GenBank/DDBJ databases">
        <title>Comparative genomics of 54 Lactobacillus plantarum strains reveals genomic uncoupling from niche constraints.</title>
        <authorList>
            <person name="Martino M.E."/>
        </authorList>
    </citation>
    <scope>NUCLEOTIDE SEQUENCE [LARGE SCALE GENOMIC DNA]</scope>
    <source>
        <strain evidence="2 3">19.1</strain>
    </source>
</reference>
<dbReference type="PATRIC" id="fig|1590.201.peg.206"/>
<evidence type="ECO:0000313" key="2">
    <source>
        <dbReference type="EMBL" id="KZU97814.1"/>
    </source>
</evidence>
<dbReference type="InterPro" id="IPR001173">
    <property type="entry name" value="Glyco_trans_2-like"/>
</dbReference>
<proteinExistence type="predicted"/>
<dbReference type="GO" id="GO:0016740">
    <property type="term" value="F:transferase activity"/>
    <property type="evidence" value="ECO:0007669"/>
    <property type="project" value="UniProtKB-KW"/>
</dbReference>
<gene>
    <name evidence="2" type="ORF">Lp19_0498</name>
</gene>
<feature type="domain" description="Glycosyltransferase 2-like" evidence="1">
    <location>
        <begin position="22"/>
        <end position="123"/>
    </location>
</feature>
<accession>A0A162G7M9</accession>
<dbReference type="AlphaFoldDB" id="A0A162G7M9"/>
<dbReference type="Pfam" id="PF00535">
    <property type="entry name" value="Glycos_transf_2"/>
    <property type="match status" value="1"/>
</dbReference>
<protein>
    <submittedName>
        <fullName evidence="2">Glycosyl transferase group 2 family protein</fullName>
    </submittedName>
</protein>
<evidence type="ECO:0000259" key="1">
    <source>
        <dbReference type="Pfam" id="PF00535"/>
    </source>
</evidence>
<name>A0A162G7M9_LACPN</name>
<keyword evidence="2" id="KW-0808">Transferase</keyword>
<evidence type="ECO:0000313" key="3">
    <source>
        <dbReference type="Proteomes" id="UP000076882"/>
    </source>
</evidence>
<dbReference type="SUPFAM" id="SSF53448">
    <property type="entry name" value="Nucleotide-diphospho-sugar transferases"/>
    <property type="match status" value="1"/>
</dbReference>
<dbReference type="Proteomes" id="UP000076882">
    <property type="component" value="Unassembled WGS sequence"/>
</dbReference>
<organism evidence="2 3">
    <name type="scientific">Lactiplantibacillus plantarum</name>
    <name type="common">Lactobacillus plantarum</name>
    <dbReference type="NCBI Taxonomy" id="1590"/>
    <lineage>
        <taxon>Bacteria</taxon>
        <taxon>Bacillati</taxon>
        <taxon>Bacillota</taxon>
        <taxon>Bacilli</taxon>
        <taxon>Lactobacillales</taxon>
        <taxon>Lactobacillaceae</taxon>
        <taxon>Lactiplantibacillus</taxon>
    </lineage>
</organism>
<dbReference type="InterPro" id="IPR029044">
    <property type="entry name" value="Nucleotide-diphossugar_trans"/>
</dbReference>
<dbReference type="EMBL" id="LUXM01000012">
    <property type="protein sequence ID" value="KZU97814.1"/>
    <property type="molecule type" value="Genomic_DNA"/>
</dbReference>
<sequence length="220" mass="25430">MRNQKQAVLIVIYEMKLSNSPAFQSVIRQISSGIHLIVYDNSSSVMCDVPTNDFLYFHDSENKGLFAAYNYAVTFCRVNQIQWITIFDQDTYIPSSFFESLKLELQDDQCCIVPRVKLDNQQLISPFVVENALFLFKFRTKKETVAAINSGTTINISFFRKDQDIFHSGFPLDFLDYDFFARVAKMNGQIKVLPVTLIQDLSVADYRQVSNQRFANFFTL</sequence>
<dbReference type="Gene3D" id="3.90.550.10">
    <property type="entry name" value="Spore Coat Polysaccharide Biosynthesis Protein SpsA, Chain A"/>
    <property type="match status" value="1"/>
</dbReference>
<comment type="caution">
    <text evidence="2">The sequence shown here is derived from an EMBL/GenBank/DDBJ whole genome shotgun (WGS) entry which is preliminary data.</text>
</comment>